<sequence length="121" mass="14243">MNLNFKIQSLYVCVKDMNRAIKFYERLLGQEVTERDEIYSVFDINGFRYGLFAHEKMKEEKSWGNNCLPSLEVNDIDSIQKRLYELNCPIVFPLTTIRCNEVLEFKDSEGNCIEVTCRIKS</sequence>
<name>A0ACB5RGE8_9CLOT</name>
<dbReference type="EMBL" id="BROD01000001">
    <property type="protein sequence ID" value="GKX68149.1"/>
    <property type="molecule type" value="Genomic_DNA"/>
</dbReference>
<keyword evidence="2" id="KW-1185">Reference proteome</keyword>
<evidence type="ECO:0000313" key="1">
    <source>
        <dbReference type="EMBL" id="GKX68149.1"/>
    </source>
</evidence>
<accession>A0ACB5RGE8</accession>
<evidence type="ECO:0000313" key="2">
    <source>
        <dbReference type="Proteomes" id="UP001058074"/>
    </source>
</evidence>
<organism evidence="1 2">
    <name type="scientific">Inconstantimicrobium mannanitabidum</name>
    <dbReference type="NCBI Taxonomy" id="1604901"/>
    <lineage>
        <taxon>Bacteria</taxon>
        <taxon>Bacillati</taxon>
        <taxon>Bacillota</taxon>
        <taxon>Clostridia</taxon>
        <taxon>Eubacteriales</taxon>
        <taxon>Clostridiaceae</taxon>
        <taxon>Inconstantimicrobium</taxon>
    </lineage>
</organism>
<proteinExistence type="predicted"/>
<comment type="caution">
    <text evidence="1">The sequence shown here is derived from an EMBL/GenBank/DDBJ whole genome shotgun (WGS) entry which is preliminary data.</text>
</comment>
<reference evidence="1" key="1">
    <citation type="journal article" date="2025" name="Int. J. Syst. Evol. Microbiol.">
        <title>Inconstantimicrobium mannanitabidum sp. nov., a novel member of the family Clostridiaceae isolated from anoxic soil under the treatment of reductive soil disinfestation.</title>
        <authorList>
            <person name="Ueki A."/>
            <person name="Tonouchi A."/>
            <person name="Honma S."/>
            <person name="Kaku N."/>
            <person name="Ueki K."/>
        </authorList>
    </citation>
    <scope>NUCLEOTIDE SEQUENCE</scope>
    <source>
        <strain evidence="1">TW13</strain>
    </source>
</reference>
<dbReference type="Proteomes" id="UP001058074">
    <property type="component" value="Unassembled WGS sequence"/>
</dbReference>
<gene>
    <name evidence="1" type="ORF">rsdtw13_34070</name>
</gene>
<protein>
    <submittedName>
        <fullName evidence="1">Glyoxalase</fullName>
    </submittedName>
</protein>